<feature type="compositionally biased region" description="Basic and acidic residues" evidence="1">
    <location>
        <begin position="81"/>
        <end position="96"/>
    </location>
</feature>
<reference evidence="3" key="2">
    <citation type="submission" date="2021-04" db="EMBL/GenBank/DDBJ databases">
        <authorList>
            <person name="Gilroy R."/>
        </authorList>
    </citation>
    <scope>NUCLEOTIDE SEQUENCE</scope>
    <source>
        <strain evidence="3">CHK130-7132</strain>
    </source>
</reference>
<feature type="compositionally biased region" description="Low complexity" evidence="1">
    <location>
        <begin position="354"/>
        <end position="375"/>
    </location>
</feature>
<gene>
    <name evidence="3" type="ORF">H9932_01195</name>
</gene>
<sequence length="406" mass="42620">MTRSPVDDADPPSSAEEGSGPAQTPDRDAGESDAARPFGEQPATRFAADVEYRGRAGEHDYVVRVRHRLLDTTFTVAVDGIEHDPKAEEKARKKSGEGAGPSGDVVHDEAGPSDDAEPSDDAAPDDGLQFGLDEGFSTLRCTVRRRADGEGSGREGEGGEVEDAEVITIRTAGLGGAGEVDVRHGLQATPLVPAEGSPSAARDEKRTAHPTRYALVAALTKAATFLIPLLGLGALLSGLLDPVKEWIGERIRPVIEAIGQVVRPIRDWLDEVTAPVRDFLDTLLAPVRELIAAILRPIGEALRWLLGLLPDIGLPFSVPDWLVDVLVPVVVVVAVFVATFSRLRHRREKLAETASGARAATAGDTSAGSSRSTGAEGEDDDAESSAGSSRGAGDEARSAGESSAQN</sequence>
<feature type="compositionally biased region" description="Basic and acidic residues" evidence="1">
    <location>
        <begin position="25"/>
        <end position="34"/>
    </location>
</feature>
<feature type="region of interest" description="Disordered" evidence="1">
    <location>
        <begin position="81"/>
        <end position="132"/>
    </location>
</feature>
<feature type="region of interest" description="Disordered" evidence="1">
    <location>
        <begin position="1"/>
        <end position="53"/>
    </location>
</feature>
<protein>
    <submittedName>
        <fullName evidence="3">Uncharacterized protein</fullName>
    </submittedName>
</protein>
<keyword evidence="2" id="KW-0812">Transmembrane</keyword>
<feature type="compositionally biased region" description="Basic and acidic residues" evidence="1">
    <location>
        <begin position="145"/>
        <end position="157"/>
    </location>
</feature>
<reference evidence="3" key="1">
    <citation type="journal article" date="2021" name="PeerJ">
        <title>Extensive microbial diversity within the chicken gut microbiome revealed by metagenomics and culture.</title>
        <authorList>
            <person name="Gilroy R."/>
            <person name="Ravi A."/>
            <person name="Getino M."/>
            <person name="Pursley I."/>
            <person name="Horton D.L."/>
            <person name="Alikhan N.F."/>
            <person name="Baker D."/>
            <person name="Gharbi K."/>
            <person name="Hall N."/>
            <person name="Watson M."/>
            <person name="Adriaenssens E.M."/>
            <person name="Foster-Nyarko E."/>
            <person name="Jarju S."/>
            <person name="Secka A."/>
            <person name="Antonio M."/>
            <person name="Oren A."/>
            <person name="Chaudhuri R.R."/>
            <person name="La Ragione R."/>
            <person name="Hildebrand F."/>
            <person name="Pallen M.J."/>
        </authorList>
    </citation>
    <scope>NUCLEOTIDE SEQUENCE</scope>
    <source>
        <strain evidence="3">CHK130-7132</strain>
    </source>
</reference>
<evidence type="ECO:0000313" key="3">
    <source>
        <dbReference type="EMBL" id="HJC68279.1"/>
    </source>
</evidence>
<feature type="compositionally biased region" description="Acidic residues" evidence="1">
    <location>
        <begin position="111"/>
        <end position="124"/>
    </location>
</feature>
<comment type="caution">
    <text evidence="3">The sequence shown here is derived from an EMBL/GenBank/DDBJ whole genome shotgun (WGS) entry which is preliminary data.</text>
</comment>
<keyword evidence="2" id="KW-0472">Membrane</keyword>
<dbReference type="EMBL" id="DWWC01000024">
    <property type="protein sequence ID" value="HJC68279.1"/>
    <property type="molecule type" value="Genomic_DNA"/>
</dbReference>
<feature type="transmembrane region" description="Helical" evidence="2">
    <location>
        <begin position="213"/>
        <end position="236"/>
    </location>
</feature>
<feature type="region of interest" description="Disordered" evidence="1">
    <location>
        <begin position="354"/>
        <end position="406"/>
    </location>
</feature>
<dbReference type="Proteomes" id="UP000823854">
    <property type="component" value="Unassembled WGS sequence"/>
</dbReference>
<evidence type="ECO:0000256" key="1">
    <source>
        <dbReference type="SAM" id="MobiDB-lite"/>
    </source>
</evidence>
<keyword evidence="2" id="KW-1133">Transmembrane helix</keyword>
<proteinExistence type="predicted"/>
<feature type="region of interest" description="Disordered" evidence="1">
    <location>
        <begin position="144"/>
        <end position="165"/>
    </location>
</feature>
<evidence type="ECO:0000313" key="4">
    <source>
        <dbReference type="Proteomes" id="UP000823854"/>
    </source>
</evidence>
<dbReference type="AlphaFoldDB" id="A0A9D2PW63"/>
<evidence type="ECO:0000256" key="2">
    <source>
        <dbReference type="SAM" id="Phobius"/>
    </source>
</evidence>
<accession>A0A9D2PW63</accession>
<organism evidence="3 4">
    <name type="scientific">Candidatus Brachybacterium intestinipullorum</name>
    <dbReference type="NCBI Taxonomy" id="2838512"/>
    <lineage>
        <taxon>Bacteria</taxon>
        <taxon>Bacillati</taxon>
        <taxon>Actinomycetota</taxon>
        <taxon>Actinomycetes</taxon>
        <taxon>Micrococcales</taxon>
        <taxon>Dermabacteraceae</taxon>
        <taxon>Brachybacterium</taxon>
    </lineage>
</organism>
<name>A0A9D2PW63_9MICO</name>
<feature type="transmembrane region" description="Helical" evidence="2">
    <location>
        <begin position="321"/>
        <end position="340"/>
    </location>
</feature>